<dbReference type="InParanoid" id="A0A5C7EGZ2"/>
<evidence type="ECO:0000313" key="3">
    <source>
        <dbReference type="Proteomes" id="UP000321201"/>
    </source>
</evidence>
<dbReference type="OrthoDB" id="9800023at2"/>
<evidence type="ECO:0000313" key="2">
    <source>
        <dbReference type="EMBL" id="TXF10567.1"/>
    </source>
</evidence>
<sequence>MDEKPGDVLTIEELSAYLKIPKSTLYKLVREGKVPCQKIGRHWRFRKVAIDRWLEETRGRAKGGGRE</sequence>
<dbReference type="Gene3D" id="1.10.10.10">
    <property type="entry name" value="Winged helix-like DNA-binding domain superfamily/Winged helix DNA-binding domain"/>
    <property type="match status" value="1"/>
</dbReference>
<dbReference type="InterPro" id="IPR036388">
    <property type="entry name" value="WH-like_DNA-bd_sf"/>
</dbReference>
<dbReference type="NCBIfam" id="TIGR01764">
    <property type="entry name" value="excise"/>
    <property type="match status" value="1"/>
</dbReference>
<dbReference type="InterPro" id="IPR010093">
    <property type="entry name" value="SinI_DNA-bd"/>
</dbReference>
<comment type="caution">
    <text evidence="2">The sequence shown here is derived from an EMBL/GenBank/DDBJ whole genome shotgun (WGS) entry which is preliminary data.</text>
</comment>
<evidence type="ECO:0000259" key="1">
    <source>
        <dbReference type="Pfam" id="PF12728"/>
    </source>
</evidence>
<dbReference type="Proteomes" id="UP000321201">
    <property type="component" value="Unassembled WGS sequence"/>
</dbReference>
<dbReference type="InterPro" id="IPR009061">
    <property type="entry name" value="DNA-bd_dom_put_sf"/>
</dbReference>
<organism evidence="2 3">
    <name type="scientific">Pelomicrobium methylotrophicum</name>
    <dbReference type="NCBI Taxonomy" id="2602750"/>
    <lineage>
        <taxon>Bacteria</taxon>
        <taxon>Pseudomonadati</taxon>
        <taxon>Pseudomonadota</taxon>
        <taxon>Hydrogenophilia</taxon>
        <taxon>Hydrogenophilia incertae sedis</taxon>
        <taxon>Pelomicrobium</taxon>
    </lineage>
</organism>
<dbReference type="EMBL" id="VPFL01000026">
    <property type="protein sequence ID" value="TXF10567.1"/>
    <property type="molecule type" value="Genomic_DNA"/>
</dbReference>
<proteinExistence type="predicted"/>
<dbReference type="GO" id="GO:0003677">
    <property type="term" value="F:DNA binding"/>
    <property type="evidence" value="ECO:0007669"/>
    <property type="project" value="InterPro"/>
</dbReference>
<dbReference type="InterPro" id="IPR041657">
    <property type="entry name" value="HTH_17"/>
</dbReference>
<reference evidence="2 3" key="1">
    <citation type="submission" date="2019-08" db="EMBL/GenBank/DDBJ databases">
        <title>Pelomicrobium methylotrophicum gen. nov., sp. nov. a moderately thermophilic, facultatively anaerobic, lithoautotrophic and methylotrophic bacterium isolated from a terrestrial mud volcano.</title>
        <authorList>
            <person name="Slobodkina G.B."/>
            <person name="Merkel A.Y."/>
            <person name="Slobodkin A.I."/>
        </authorList>
    </citation>
    <scope>NUCLEOTIDE SEQUENCE [LARGE SCALE GENOMIC DNA]</scope>
    <source>
        <strain evidence="2 3">SM250</strain>
    </source>
</reference>
<dbReference type="AlphaFoldDB" id="A0A5C7EGZ2"/>
<dbReference type="RefSeq" id="WP_147800913.1">
    <property type="nucleotide sequence ID" value="NZ_VPFL01000026.1"/>
</dbReference>
<accession>A0A5C7EGZ2</accession>
<gene>
    <name evidence="2" type="ORF">FR698_14455</name>
</gene>
<dbReference type="SUPFAM" id="SSF46955">
    <property type="entry name" value="Putative DNA-binding domain"/>
    <property type="match status" value="1"/>
</dbReference>
<feature type="domain" description="Helix-turn-helix" evidence="1">
    <location>
        <begin position="8"/>
        <end position="57"/>
    </location>
</feature>
<protein>
    <submittedName>
        <fullName evidence="2">Helix-turn-helix domain-containing protein</fullName>
    </submittedName>
</protein>
<dbReference type="Pfam" id="PF12728">
    <property type="entry name" value="HTH_17"/>
    <property type="match status" value="1"/>
</dbReference>
<keyword evidence="3" id="KW-1185">Reference proteome</keyword>
<name>A0A5C7EGZ2_9PROT</name>